<accession>A0A3N4R011</accession>
<evidence type="ECO:0000256" key="7">
    <source>
        <dbReference type="SAM" id="MobiDB-lite"/>
    </source>
</evidence>
<dbReference type="PROSITE" id="PS50850">
    <property type="entry name" value="MFS"/>
    <property type="match status" value="1"/>
</dbReference>
<feature type="transmembrane region" description="Helical" evidence="8">
    <location>
        <begin position="291"/>
        <end position="311"/>
    </location>
</feature>
<reference evidence="10 11" key="1">
    <citation type="submission" date="2018-11" db="EMBL/GenBank/DDBJ databases">
        <title>Sequencing the genomes of 1000 actinobacteria strains.</title>
        <authorList>
            <person name="Klenk H.-P."/>
        </authorList>
    </citation>
    <scope>NUCLEOTIDE SEQUENCE [LARGE SCALE GENOMIC DNA]</scope>
    <source>
        <strain evidence="10 11">DSM 44781</strain>
    </source>
</reference>
<feature type="transmembrane region" description="Helical" evidence="8">
    <location>
        <begin position="21"/>
        <end position="42"/>
    </location>
</feature>
<dbReference type="PANTHER" id="PTHR23517">
    <property type="entry name" value="RESISTANCE PROTEIN MDTM, PUTATIVE-RELATED-RELATED"/>
    <property type="match status" value="1"/>
</dbReference>
<gene>
    <name evidence="10" type="ORF">EDD38_7540</name>
</gene>
<dbReference type="InterPro" id="IPR011701">
    <property type="entry name" value="MFS"/>
</dbReference>
<dbReference type="GO" id="GO:0022857">
    <property type="term" value="F:transmembrane transporter activity"/>
    <property type="evidence" value="ECO:0007669"/>
    <property type="project" value="InterPro"/>
</dbReference>
<keyword evidence="3" id="KW-1003">Cell membrane</keyword>
<feature type="transmembrane region" description="Helical" evidence="8">
    <location>
        <begin position="317"/>
        <end position="337"/>
    </location>
</feature>
<evidence type="ECO:0000313" key="11">
    <source>
        <dbReference type="Proteomes" id="UP000266906"/>
    </source>
</evidence>
<evidence type="ECO:0000256" key="5">
    <source>
        <dbReference type="ARBA" id="ARBA00022989"/>
    </source>
</evidence>
<dbReference type="AlphaFoldDB" id="A0A3N4R011"/>
<dbReference type="EMBL" id="RKQG01000005">
    <property type="protein sequence ID" value="RPE26903.1"/>
    <property type="molecule type" value="Genomic_DNA"/>
</dbReference>
<evidence type="ECO:0000256" key="3">
    <source>
        <dbReference type="ARBA" id="ARBA00022475"/>
    </source>
</evidence>
<comment type="caution">
    <text evidence="10">The sequence shown here is derived from an EMBL/GenBank/DDBJ whole genome shotgun (WGS) entry which is preliminary data.</text>
</comment>
<dbReference type="InterPro" id="IPR001958">
    <property type="entry name" value="Tet-R_TetA/multi-R_MdtG-like"/>
</dbReference>
<dbReference type="PANTHER" id="PTHR23517:SF2">
    <property type="entry name" value="MULTIDRUG RESISTANCE PROTEIN MDTH"/>
    <property type="match status" value="1"/>
</dbReference>
<feature type="transmembrane region" description="Helical" evidence="8">
    <location>
        <begin position="144"/>
        <end position="164"/>
    </location>
</feature>
<evidence type="ECO:0000256" key="2">
    <source>
        <dbReference type="ARBA" id="ARBA00022448"/>
    </source>
</evidence>
<keyword evidence="4 8" id="KW-0812">Transmembrane</keyword>
<evidence type="ECO:0000256" key="6">
    <source>
        <dbReference type="ARBA" id="ARBA00023136"/>
    </source>
</evidence>
<dbReference type="Pfam" id="PF07690">
    <property type="entry name" value="MFS_1"/>
    <property type="match status" value="1"/>
</dbReference>
<name>A0A3N4R011_9ACTN</name>
<feature type="transmembrane region" description="Helical" evidence="8">
    <location>
        <begin position="113"/>
        <end position="132"/>
    </location>
</feature>
<keyword evidence="11" id="KW-1185">Reference proteome</keyword>
<protein>
    <submittedName>
        <fullName evidence="10">MFS family arabinose efflux permease</fullName>
    </submittedName>
</protein>
<keyword evidence="6 8" id="KW-0472">Membrane</keyword>
<dbReference type="GO" id="GO:0005886">
    <property type="term" value="C:plasma membrane"/>
    <property type="evidence" value="ECO:0007669"/>
    <property type="project" value="UniProtKB-SubCell"/>
</dbReference>
<keyword evidence="5 8" id="KW-1133">Transmembrane helix</keyword>
<feature type="transmembrane region" description="Helical" evidence="8">
    <location>
        <begin position="385"/>
        <end position="403"/>
    </location>
</feature>
<sequence length="441" mass="45083">MSLLANWGRIGRLPRTAKLLLATNGLSAFGAGMVLPFLWIYLTRIRHFDAWVPAAALAVQAGAAIVGGLVWGALLDRLPYRRAVPYANIVAGVGTLVYGFASSPWIALVAATVWGFGINGVGTAVRAAYAACTEPDQRTTVYSADYGLLNLGMGAGVVVGGALAAADFATPATRYALLYGIDALTYLVMAAATWGALPGGIRTRQQKDGARASRPNYLSVLRRPGIAVVLVLLAMNAMVTFGQFRAGLPGYLQSHSISPGGLSTVFALNIIMCAVVQFVGMPLLERVPARTLLLAAGACATGCWALVYLSALRHGVQALLVACGAVVLLSVAESLAGPLLSTQLNEAATDEDRGRANALFSTTVSASGVIGPILAGALLPWHGGVLLVVVMVVLSAAFVLPVLRLSPRRDAAGDGVAAGGGAGAGQVQQSEPAAGAVAAAS</sequence>
<feature type="region of interest" description="Disordered" evidence="7">
    <location>
        <begin position="418"/>
        <end position="441"/>
    </location>
</feature>
<evidence type="ECO:0000256" key="4">
    <source>
        <dbReference type="ARBA" id="ARBA00022692"/>
    </source>
</evidence>
<proteinExistence type="predicted"/>
<evidence type="ECO:0000256" key="8">
    <source>
        <dbReference type="SAM" id="Phobius"/>
    </source>
</evidence>
<feature type="compositionally biased region" description="Low complexity" evidence="7">
    <location>
        <begin position="425"/>
        <end position="441"/>
    </location>
</feature>
<dbReference type="InterPro" id="IPR036259">
    <property type="entry name" value="MFS_trans_sf"/>
</dbReference>
<evidence type="ECO:0000259" key="9">
    <source>
        <dbReference type="PROSITE" id="PS50850"/>
    </source>
</evidence>
<keyword evidence="2" id="KW-0813">Transport</keyword>
<dbReference type="SUPFAM" id="SSF103473">
    <property type="entry name" value="MFS general substrate transporter"/>
    <property type="match status" value="1"/>
</dbReference>
<dbReference type="InterPro" id="IPR020846">
    <property type="entry name" value="MFS_dom"/>
</dbReference>
<dbReference type="PRINTS" id="PR01035">
    <property type="entry name" value="TCRTETA"/>
</dbReference>
<comment type="subcellular location">
    <subcellularLocation>
        <location evidence="1">Cell membrane</location>
        <topology evidence="1">Multi-pass membrane protein</topology>
    </subcellularLocation>
</comment>
<feature type="transmembrane region" description="Helical" evidence="8">
    <location>
        <begin position="264"/>
        <end position="284"/>
    </location>
</feature>
<feature type="transmembrane region" description="Helical" evidence="8">
    <location>
        <begin position="54"/>
        <end position="74"/>
    </location>
</feature>
<feature type="transmembrane region" description="Helical" evidence="8">
    <location>
        <begin position="224"/>
        <end position="244"/>
    </location>
</feature>
<evidence type="ECO:0000256" key="1">
    <source>
        <dbReference type="ARBA" id="ARBA00004651"/>
    </source>
</evidence>
<dbReference type="RefSeq" id="WP_123821707.1">
    <property type="nucleotide sequence ID" value="NZ_JBEYIY010000023.1"/>
</dbReference>
<dbReference type="Proteomes" id="UP000266906">
    <property type="component" value="Unassembled WGS sequence"/>
</dbReference>
<dbReference type="InterPro" id="IPR050171">
    <property type="entry name" value="MFS_Transporters"/>
</dbReference>
<evidence type="ECO:0000313" key="10">
    <source>
        <dbReference type="EMBL" id="RPE26903.1"/>
    </source>
</evidence>
<feature type="transmembrane region" description="Helical" evidence="8">
    <location>
        <begin position="86"/>
        <end position="107"/>
    </location>
</feature>
<feature type="transmembrane region" description="Helical" evidence="8">
    <location>
        <begin position="358"/>
        <end position="379"/>
    </location>
</feature>
<organism evidence="10 11">
    <name type="scientific">Kitasatospora cineracea</name>
    <dbReference type="NCBI Taxonomy" id="88074"/>
    <lineage>
        <taxon>Bacteria</taxon>
        <taxon>Bacillati</taxon>
        <taxon>Actinomycetota</taxon>
        <taxon>Actinomycetes</taxon>
        <taxon>Kitasatosporales</taxon>
        <taxon>Streptomycetaceae</taxon>
        <taxon>Kitasatospora</taxon>
    </lineage>
</organism>
<dbReference type="Gene3D" id="1.20.1250.20">
    <property type="entry name" value="MFS general substrate transporter like domains"/>
    <property type="match status" value="1"/>
</dbReference>
<feature type="domain" description="Major facilitator superfamily (MFS) profile" evidence="9">
    <location>
        <begin position="16"/>
        <end position="410"/>
    </location>
</feature>
<feature type="transmembrane region" description="Helical" evidence="8">
    <location>
        <begin position="176"/>
        <end position="197"/>
    </location>
</feature>